<dbReference type="PROSITE" id="PS50943">
    <property type="entry name" value="HTH_CROC1"/>
    <property type="match status" value="1"/>
</dbReference>
<protein>
    <recommendedName>
        <fullName evidence="1">HTH cro/C1-type domain-containing protein</fullName>
    </recommendedName>
</protein>
<organism evidence="2 3">
    <name type="scientific">Bacillus amyloliquefaciens (strain ATCC 23350 / DSM 7 / BCRC 11601 / CCUG 28519 / NBRC 15535 / NRRL B-14393 / F)</name>
    <dbReference type="NCBI Taxonomy" id="692420"/>
    <lineage>
        <taxon>Bacteria</taxon>
        <taxon>Bacillati</taxon>
        <taxon>Bacillota</taxon>
        <taxon>Bacilli</taxon>
        <taxon>Bacillales</taxon>
        <taxon>Bacillaceae</taxon>
        <taxon>Bacillus</taxon>
        <taxon>Bacillus amyloliquefaciens group</taxon>
    </lineage>
</organism>
<accession>A0A9P1JFN8</accession>
<evidence type="ECO:0000259" key="1">
    <source>
        <dbReference type="PROSITE" id="PS50943"/>
    </source>
</evidence>
<dbReference type="KEGG" id="bao:BAMF_0932"/>
<dbReference type="CDD" id="cd00093">
    <property type="entry name" value="HTH_XRE"/>
    <property type="match status" value="1"/>
</dbReference>
<reference evidence="2 3" key="1">
    <citation type="journal article" date="2011" name="Int. J. Syst. Evol. Microbiol.">
        <title>Relationship of Bacillus amyloliquefaciens clades associated with strains DSM 7T and FZB42T: a proposal for Bacillus amyloliquefaciens subsp. amyloliquefaciens subsp. nov. and Bacillus amyloliquefaciens subsp. plantarum subsp. nov. based on complete genome sequence comparisons.</title>
        <authorList>
            <person name="Borriss R."/>
            <person name="Chen X.H."/>
            <person name="Rueckert C."/>
            <person name="Blom J."/>
            <person name="Becker A."/>
            <person name="Baumgarth B."/>
            <person name="Fan B."/>
            <person name="Pukall R."/>
            <person name="Schumann P."/>
            <person name="Sproer C."/>
            <person name="Junge H."/>
            <person name="Vater J."/>
            <person name="Puhler A."/>
            <person name="Klenk H.P."/>
        </authorList>
    </citation>
    <scope>NUCLEOTIDE SEQUENCE [LARGE SCALE GENOMIC DNA]</scope>
    <source>
        <strain evidence="3">DSM 7</strain>
    </source>
</reference>
<feature type="domain" description="HTH cro/C1-type" evidence="1">
    <location>
        <begin position="9"/>
        <end position="63"/>
    </location>
</feature>
<sequence>MIAKIKVGEALKRSGKTQGELAELTGIRPNTISELVRGHRERIQLDHLSRIAAALNIKDIRELIDLVDEENGGADK</sequence>
<dbReference type="AlphaFoldDB" id="A0A9P1JFN8"/>
<reference evidence="3" key="2">
    <citation type="journal article" date="2011" name="J. Biotechnol.">
        <title>Genome sequence of B. amyloliquefaciens type strain DSM7(T) reveals differences to plant-associated B. amyloliquefaciens FZB42.</title>
        <authorList>
            <person name="Ruckert C."/>
            <person name="Blom J."/>
            <person name="Chen X."/>
            <person name="Reva O."/>
            <person name="Borriss R."/>
        </authorList>
    </citation>
    <scope>NUCLEOTIDE SEQUENCE [LARGE SCALE GENOMIC DNA]</scope>
    <source>
        <strain evidence="3">DSM 7</strain>
    </source>
</reference>
<keyword evidence="3" id="KW-1185">Reference proteome</keyword>
<gene>
    <name evidence="2" type="ordered locus">BAMF_0932</name>
</gene>
<dbReference type="Proteomes" id="UP000006562">
    <property type="component" value="Chromosome"/>
</dbReference>
<dbReference type="InterPro" id="IPR010982">
    <property type="entry name" value="Lambda_DNA-bd_dom_sf"/>
</dbReference>
<dbReference type="Pfam" id="PF13443">
    <property type="entry name" value="HTH_26"/>
    <property type="match status" value="1"/>
</dbReference>
<name>A0A9P1JFN8_BACAS</name>
<proteinExistence type="predicted"/>
<evidence type="ECO:0000313" key="3">
    <source>
        <dbReference type="Proteomes" id="UP000006562"/>
    </source>
</evidence>
<dbReference type="GO" id="GO:0003677">
    <property type="term" value="F:DNA binding"/>
    <property type="evidence" value="ECO:0007669"/>
    <property type="project" value="InterPro"/>
</dbReference>
<dbReference type="RefSeq" id="WP_013351553.1">
    <property type="nucleotide sequence ID" value="NC_014551.1"/>
</dbReference>
<evidence type="ECO:0000313" key="2">
    <source>
        <dbReference type="EMBL" id="CBI42058.1"/>
    </source>
</evidence>
<dbReference type="InterPro" id="IPR001387">
    <property type="entry name" value="Cro/C1-type_HTH"/>
</dbReference>
<dbReference type="SUPFAM" id="SSF47413">
    <property type="entry name" value="lambda repressor-like DNA-binding domains"/>
    <property type="match status" value="1"/>
</dbReference>
<dbReference type="EMBL" id="FN597644">
    <property type="protein sequence ID" value="CBI42058.1"/>
    <property type="molecule type" value="Genomic_DNA"/>
</dbReference>
<dbReference type="SMART" id="SM00530">
    <property type="entry name" value="HTH_XRE"/>
    <property type="match status" value="1"/>
</dbReference>
<dbReference type="Gene3D" id="1.10.260.40">
    <property type="entry name" value="lambda repressor-like DNA-binding domains"/>
    <property type="match status" value="1"/>
</dbReference>